<dbReference type="RefSeq" id="WP_229788300.1">
    <property type="nucleotide sequence ID" value="NZ_BMPV01000001.1"/>
</dbReference>
<feature type="region of interest" description="Disordered" evidence="1">
    <location>
        <begin position="157"/>
        <end position="179"/>
    </location>
</feature>
<evidence type="ECO:0000313" key="3">
    <source>
        <dbReference type="Proteomes" id="UP000319213"/>
    </source>
</evidence>
<comment type="caution">
    <text evidence="2">The sequence shown here is derived from an EMBL/GenBank/DDBJ whole genome shotgun (WGS) entry which is preliminary data.</text>
</comment>
<dbReference type="Proteomes" id="UP000319213">
    <property type="component" value="Unassembled WGS sequence"/>
</dbReference>
<organism evidence="2 3">
    <name type="scientific">Thermopolyspora flexuosa</name>
    <dbReference type="NCBI Taxonomy" id="103836"/>
    <lineage>
        <taxon>Bacteria</taxon>
        <taxon>Bacillati</taxon>
        <taxon>Actinomycetota</taxon>
        <taxon>Actinomycetes</taxon>
        <taxon>Streptosporangiales</taxon>
        <taxon>Streptosporangiaceae</taxon>
        <taxon>Thermopolyspora</taxon>
    </lineage>
</organism>
<sequence length="361" mass="38511">MSIEWVNQAVERMRDWARSRGIEVDIGEMRLLCDYASDYLEVTTLGDFAPETFERLLLDIYPRKVITPPESAGETIAAARALVDFLEEAGEVDAERAAAMRARLDEIEPEMPAALADTSRYGMAKSMFSAIDADSLEKGTNLTISLSDAAPAGRAGGASGASGAWAAADDHLEPDGDPAEASAGGLIAWLMGGPPEEEAERAITGWLERRGPAEAAAELLAAVTGAPAVVRGIAISIVDRLGVDAEEAVRARLDDPELRPHLIHWLSARDLPAPALTHEEVLWVSVDMLALALPGAMEDPENFAQNLAASGPPAHMIEEMWRVDHADVVEVLELLGRTLPDPSAAKAARKAAFKARSRGIG</sequence>
<protein>
    <submittedName>
        <fullName evidence="2">Uncharacterized protein</fullName>
    </submittedName>
</protein>
<proteinExistence type="predicted"/>
<name>A0A543IZS0_9ACTN</name>
<evidence type="ECO:0000313" key="2">
    <source>
        <dbReference type="EMBL" id="TQM76061.1"/>
    </source>
</evidence>
<evidence type="ECO:0000256" key="1">
    <source>
        <dbReference type="SAM" id="MobiDB-lite"/>
    </source>
</evidence>
<gene>
    <name evidence="2" type="ORF">FHX40_2785</name>
</gene>
<accession>A0A543IZS0</accession>
<reference evidence="2 3" key="1">
    <citation type="submission" date="2019-06" db="EMBL/GenBank/DDBJ databases">
        <title>Sequencing the genomes of 1000 actinobacteria strains.</title>
        <authorList>
            <person name="Klenk H.-P."/>
        </authorList>
    </citation>
    <scope>NUCLEOTIDE SEQUENCE [LARGE SCALE GENOMIC DNA]</scope>
    <source>
        <strain evidence="2 3">DSM 43186</strain>
    </source>
</reference>
<keyword evidence="3" id="KW-1185">Reference proteome</keyword>
<dbReference type="EMBL" id="VFPQ01000001">
    <property type="protein sequence ID" value="TQM76061.1"/>
    <property type="molecule type" value="Genomic_DNA"/>
</dbReference>
<dbReference type="AlphaFoldDB" id="A0A543IZS0"/>